<dbReference type="Gene3D" id="3.90.320.10">
    <property type="match status" value="1"/>
</dbReference>
<keyword evidence="1" id="KW-0378">Hydrolase</keyword>
<keyword evidence="1" id="KW-0540">Nuclease</keyword>
<comment type="caution">
    <text evidence="1">The sequence shown here is derived from an EMBL/GenBank/DDBJ whole genome shotgun (WGS) entry which is preliminary data.</text>
</comment>
<dbReference type="Proteomes" id="UP000283805">
    <property type="component" value="Unassembled WGS sequence"/>
</dbReference>
<reference evidence="1 2" key="1">
    <citation type="submission" date="2018-09" db="EMBL/GenBank/DDBJ databases">
        <title>Genomic Encyclopedia of Archaeal and Bacterial Type Strains, Phase II (KMG-II): from individual species to whole genera.</title>
        <authorList>
            <person name="Goeker M."/>
        </authorList>
    </citation>
    <scope>NUCLEOTIDE SEQUENCE [LARGE SCALE GENOMIC DNA]</scope>
    <source>
        <strain evidence="1 2">DSM 13151</strain>
    </source>
</reference>
<sequence>MSRSLVSFSDLRTAAYCPRKCYYRRTTDDQRRPPPDVEAVRDLATRYDELLEAPSTALADEPIAIPAAQYRKTLGATRERLETGDDSGDERDHWRRLCAPADRDVLATGRDCRGIVHKVLEDPLEPVLVSTGEPPDQGVWDPQSVHAVAAAKALAWEHETAVDRAWLEYPAYGVVRSVALTTRRKARYRRVLRTVREMDGPPARTTNRTKCEGCEFADDCGVRTRTLRSLLGFG</sequence>
<organism evidence="1 2">
    <name type="scientific">Halopiger aswanensis</name>
    <dbReference type="NCBI Taxonomy" id="148449"/>
    <lineage>
        <taxon>Archaea</taxon>
        <taxon>Methanobacteriati</taxon>
        <taxon>Methanobacteriota</taxon>
        <taxon>Stenosarchaea group</taxon>
        <taxon>Halobacteria</taxon>
        <taxon>Halobacteriales</taxon>
        <taxon>Natrialbaceae</taxon>
        <taxon>Halopiger</taxon>
    </lineage>
</organism>
<evidence type="ECO:0000313" key="2">
    <source>
        <dbReference type="Proteomes" id="UP000283805"/>
    </source>
</evidence>
<dbReference type="GO" id="GO:0004527">
    <property type="term" value="F:exonuclease activity"/>
    <property type="evidence" value="ECO:0007669"/>
    <property type="project" value="UniProtKB-KW"/>
</dbReference>
<dbReference type="OrthoDB" id="26676at2157"/>
<keyword evidence="1" id="KW-0269">Exonuclease</keyword>
<evidence type="ECO:0000313" key="1">
    <source>
        <dbReference type="EMBL" id="RKD93978.1"/>
    </source>
</evidence>
<name>A0A3R7DCB3_9EURY</name>
<keyword evidence="2" id="KW-1185">Reference proteome</keyword>
<protein>
    <submittedName>
        <fullName evidence="1">CRISPR-associated exonuclease Cas4</fullName>
    </submittedName>
</protein>
<gene>
    <name evidence="1" type="ORF">ATJ93_3613</name>
</gene>
<dbReference type="AlphaFoldDB" id="A0A3R7DCB3"/>
<dbReference type="InterPro" id="IPR011604">
    <property type="entry name" value="PDDEXK-like_dom_sf"/>
</dbReference>
<accession>A0A3R7DCB3</accession>
<dbReference type="EMBL" id="RAPO01000003">
    <property type="protein sequence ID" value="RKD93978.1"/>
    <property type="molecule type" value="Genomic_DNA"/>
</dbReference>
<proteinExistence type="predicted"/>
<dbReference type="RefSeq" id="WP_120245951.1">
    <property type="nucleotide sequence ID" value="NZ_RAPO01000003.1"/>
</dbReference>